<reference evidence="4 5" key="1">
    <citation type="journal article" date="2008" name="Nature">
        <title>Genome analysis of the platypus reveals unique signatures of evolution.</title>
        <authorList>
            <person name="Warren W.C."/>
            <person name="Hillier L.W."/>
            <person name="Marshall Graves J.A."/>
            <person name="Birney E."/>
            <person name="Ponting C.P."/>
            <person name="Grutzner F."/>
            <person name="Belov K."/>
            <person name="Miller W."/>
            <person name="Clarke L."/>
            <person name="Chinwalla A.T."/>
            <person name="Yang S.P."/>
            <person name="Heger A."/>
            <person name="Locke D.P."/>
            <person name="Miethke P."/>
            <person name="Waters P.D."/>
            <person name="Veyrunes F."/>
            <person name="Fulton L."/>
            <person name="Fulton B."/>
            <person name="Graves T."/>
            <person name="Wallis J."/>
            <person name="Puente X.S."/>
            <person name="Lopez-Otin C."/>
            <person name="Ordonez G.R."/>
            <person name="Eichler E.E."/>
            <person name="Chen L."/>
            <person name="Cheng Z."/>
            <person name="Deakin J.E."/>
            <person name="Alsop A."/>
            <person name="Thompson K."/>
            <person name="Kirby P."/>
            <person name="Papenfuss A.T."/>
            <person name="Wakefield M.J."/>
            <person name="Olender T."/>
            <person name="Lancet D."/>
            <person name="Huttley G.A."/>
            <person name="Smit A.F."/>
            <person name="Pask A."/>
            <person name="Temple-Smith P."/>
            <person name="Batzer M.A."/>
            <person name="Walker J.A."/>
            <person name="Konkel M.K."/>
            <person name="Harris R.S."/>
            <person name="Whittington C.M."/>
            <person name="Wong E.S."/>
            <person name="Gemmell N.J."/>
            <person name="Buschiazzo E."/>
            <person name="Vargas Jentzsch I.M."/>
            <person name="Merkel A."/>
            <person name="Schmitz J."/>
            <person name="Zemann A."/>
            <person name="Churakov G."/>
            <person name="Kriegs J.O."/>
            <person name="Brosius J."/>
            <person name="Murchison E.P."/>
            <person name="Sachidanandam R."/>
            <person name="Smith C."/>
            <person name="Hannon G.J."/>
            <person name="Tsend-Ayush E."/>
            <person name="McMillan D."/>
            <person name="Attenborough R."/>
            <person name="Rens W."/>
            <person name="Ferguson-Smith M."/>
            <person name="Lefevre C.M."/>
            <person name="Sharp J.A."/>
            <person name="Nicholas K.R."/>
            <person name="Ray D.A."/>
            <person name="Kube M."/>
            <person name="Reinhardt R."/>
            <person name="Pringle T.H."/>
            <person name="Taylor J."/>
            <person name="Jones R.C."/>
            <person name="Nixon B."/>
            <person name="Dacheux J.L."/>
            <person name="Niwa H."/>
            <person name="Sekita Y."/>
            <person name="Huang X."/>
            <person name="Stark A."/>
            <person name="Kheradpour P."/>
            <person name="Kellis M."/>
            <person name="Flicek P."/>
            <person name="Chen Y."/>
            <person name="Webber C."/>
            <person name="Hardison R."/>
            <person name="Nelson J."/>
            <person name="Hallsworth-Pepin K."/>
            <person name="Delehaunty K."/>
            <person name="Markovic C."/>
            <person name="Minx P."/>
            <person name="Feng Y."/>
            <person name="Kremitzki C."/>
            <person name="Mitreva M."/>
            <person name="Glasscock J."/>
            <person name="Wylie T."/>
            <person name="Wohldmann P."/>
            <person name="Thiru P."/>
            <person name="Nhan M.N."/>
            <person name="Pohl C.S."/>
            <person name="Smith S.M."/>
            <person name="Hou S."/>
            <person name="Nefedov M."/>
            <person name="de Jong P.J."/>
            <person name="Renfree M.B."/>
            <person name="Mardis E.R."/>
            <person name="Wilson R.K."/>
        </authorList>
    </citation>
    <scope>NUCLEOTIDE SEQUENCE [LARGE SCALE GENOMIC DNA]</scope>
    <source>
        <strain evidence="4 5">Glennie</strain>
    </source>
</reference>
<dbReference type="InterPro" id="IPR024152">
    <property type="entry name" value="Inh_kappa-B_kinase-int"/>
</dbReference>
<dbReference type="PANTHER" id="PTHR21734">
    <property type="entry name" value="INHIBITOR OF NUCLEAR FACTOR KAPPA-B KINASE-INTERACTING PROTEIN"/>
    <property type="match status" value="1"/>
</dbReference>
<dbReference type="InterPro" id="IPR036476">
    <property type="entry name" value="Talin_cent_sf"/>
</dbReference>
<accession>F6PXP4</accession>
<dbReference type="eggNOG" id="ENOG502RXC3">
    <property type="taxonomic scope" value="Eukaryota"/>
</dbReference>
<gene>
    <name evidence="4" type="primary">IKBIP</name>
</gene>
<dbReference type="PANTHER" id="PTHR21734:SF10">
    <property type="entry name" value="INHIBITOR OF NUCLEAR FACTOR KAPPA-B KINASE-INTERACTING PROTEIN"/>
    <property type="match status" value="1"/>
</dbReference>
<reference evidence="4" key="2">
    <citation type="submission" date="2025-08" db="UniProtKB">
        <authorList>
            <consortium name="Ensembl"/>
        </authorList>
    </citation>
    <scope>IDENTIFICATION</scope>
    <source>
        <strain evidence="4">Glennie</strain>
    </source>
</reference>
<name>F6PXP4_ORNAN</name>
<dbReference type="Ensembl" id="ENSOANT00000008901.3">
    <property type="protein sequence ID" value="ENSOANP00000008899.2"/>
    <property type="gene ID" value="ENSOANG00000005593.3"/>
</dbReference>
<organism evidence="4 5">
    <name type="scientific">Ornithorhynchus anatinus</name>
    <name type="common">Duckbill platypus</name>
    <dbReference type="NCBI Taxonomy" id="9258"/>
    <lineage>
        <taxon>Eukaryota</taxon>
        <taxon>Metazoa</taxon>
        <taxon>Chordata</taxon>
        <taxon>Craniata</taxon>
        <taxon>Vertebrata</taxon>
        <taxon>Euteleostomi</taxon>
        <taxon>Mammalia</taxon>
        <taxon>Monotremata</taxon>
        <taxon>Ornithorhynchidae</taxon>
        <taxon>Ornithorhynchus</taxon>
    </lineage>
</organism>
<evidence type="ECO:0000313" key="4">
    <source>
        <dbReference type="Ensembl" id="ENSOANP00000008899.2"/>
    </source>
</evidence>
<keyword evidence="3" id="KW-1133">Transmembrane helix</keyword>
<evidence type="ECO:0000256" key="1">
    <source>
        <dbReference type="SAM" id="Coils"/>
    </source>
</evidence>
<dbReference type="STRING" id="9258.ENSOANP00000008899"/>
<feature type="compositionally biased region" description="Gly residues" evidence="2">
    <location>
        <begin position="13"/>
        <end position="24"/>
    </location>
</feature>
<keyword evidence="1" id="KW-0175">Coiled coil</keyword>
<feature type="transmembrane region" description="Helical" evidence="3">
    <location>
        <begin position="49"/>
        <end position="66"/>
    </location>
</feature>
<evidence type="ECO:0000256" key="3">
    <source>
        <dbReference type="SAM" id="Phobius"/>
    </source>
</evidence>
<feature type="region of interest" description="Disordered" evidence="2">
    <location>
        <begin position="1"/>
        <end position="41"/>
    </location>
</feature>
<reference evidence="4" key="3">
    <citation type="submission" date="2025-09" db="UniProtKB">
        <authorList>
            <consortium name="Ensembl"/>
        </authorList>
    </citation>
    <scope>IDENTIFICATION</scope>
    <source>
        <strain evidence="4">Glennie</strain>
    </source>
</reference>
<dbReference type="Bgee" id="ENSOANG00000005593">
    <property type="expression patterns" value="Expressed in ovary and 8 other cell types or tissues"/>
</dbReference>
<dbReference type="GeneTree" id="ENSGT00500000045001"/>
<sequence>MSEAKQRKKGGPKRGPGPGPGAGAEPGRAGEGRRASGAGGGVGADPRTALSLLSFGACLLLAWFIFQQSEKFASVDNKYQFMEMSAKEFQDLKNKVSLLSEKCEMSDAKIERLKDFQITILLEHLQEDVYNMKTWSSQMAGKREELSNNITALFQAVASIDQSTASTAREVSLKITAVKTDIRRISGLVTEVTSLTDSVQELENKVEKSEKKTIEHIGDLLSSSIDRTANLRNSVTENSKRIELVKKTLIELKNDFNKHSDRLLNLEGDRAKVMKTVTFAHDLKPKIHNLKKDFARLEPMINDLTSRIGRLVTDLLQRENEIALLNEKISNLTVVRTEIKNMKDEITKISDMS</sequence>
<dbReference type="Proteomes" id="UP000002279">
    <property type="component" value="Chromosome 14"/>
</dbReference>
<keyword evidence="3" id="KW-0812">Transmembrane</keyword>
<dbReference type="AlphaFoldDB" id="F6PXP4"/>
<feature type="compositionally biased region" description="Basic residues" evidence="2">
    <location>
        <begin position="1"/>
        <end position="12"/>
    </location>
</feature>
<dbReference type="SUPFAM" id="SSF109880">
    <property type="entry name" value="A middle domain of Talin 1"/>
    <property type="match status" value="1"/>
</dbReference>
<keyword evidence="3" id="KW-0472">Membrane</keyword>
<evidence type="ECO:0000256" key="2">
    <source>
        <dbReference type="SAM" id="MobiDB-lite"/>
    </source>
</evidence>
<keyword evidence="5" id="KW-1185">Reference proteome</keyword>
<evidence type="ECO:0000313" key="5">
    <source>
        <dbReference type="Proteomes" id="UP000002279"/>
    </source>
</evidence>
<proteinExistence type="predicted"/>
<protein>
    <submittedName>
        <fullName evidence="4">IKBKB interacting protein</fullName>
    </submittedName>
</protein>
<dbReference type="HOGENOM" id="CLU_061486_1_0_1"/>
<feature type="coiled-coil region" evidence="1">
    <location>
        <begin position="185"/>
        <end position="212"/>
    </location>
</feature>